<dbReference type="InterPro" id="IPR009078">
    <property type="entry name" value="Ferritin-like_SF"/>
</dbReference>
<dbReference type="RefSeq" id="WP_071088117.1">
    <property type="nucleotide sequence ID" value="NZ_MBLM01000141.1"/>
</dbReference>
<proteinExistence type="predicted"/>
<dbReference type="EMBL" id="MBLM01000141">
    <property type="protein sequence ID" value="OHV32018.1"/>
    <property type="molecule type" value="Genomic_DNA"/>
</dbReference>
<keyword evidence="2" id="KW-1185">Reference proteome</keyword>
<dbReference type="CDD" id="cd00657">
    <property type="entry name" value="Ferritin_like"/>
    <property type="match status" value="1"/>
</dbReference>
<dbReference type="SUPFAM" id="SSF47240">
    <property type="entry name" value="Ferritin-like"/>
    <property type="match status" value="1"/>
</dbReference>
<protein>
    <submittedName>
        <fullName evidence="1">Rubrerythrin</fullName>
    </submittedName>
</protein>
<evidence type="ECO:0000313" key="2">
    <source>
        <dbReference type="Proteomes" id="UP000179627"/>
    </source>
</evidence>
<organism evidence="1 2">
    <name type="scientific">Parafrankia colletiae</name>
    <dbReference type="NCBI Taxonomy" id="573497"/>
    <lineage>
        <taxon>Bacteria</taxon>
        <taxon>Bacillati</taxon>
        <taxon>Actinomycetota</taxon>
        <taxon>Actinomycetes</taxon>
        <taxon>Frankiales</taxon>
        <taxon>Frankiaceae</taxon>
        <taxon>Parafrankia</taxon>
    </lineage>
</organism>
<dbReference type="Proteomes" id="UP000179627">
    <property type="component" value="Unassembled WGS sequence"/>
</dbReference>
<dbReference type="AlphaFoldDB" id="A0A1S1QAZ6"/>
<evidence type="ECO:0000313" key="1">
    <source>
        <dbReference type="EMBL" id="OHV32018.1"/>
    </source>
</evidence>
<dbReference type="OrthoDB" id="3216881at2"/>
<reference evidence="2" key="1">
    <citation type="submission" date="2016-07" db="EMBL/GenBank/DDBJ databases">
        <title>Sequence Frankia sp. strain CcI1.17.</title>
        <authorList>
            <person name="Ghodhbane-Gtari F."/>
            <person name="Swanson E."/>
            <person name="Gueddou A."/>
            <person name="Morris K."/>
            <person name="Hezbri K."/>
            <person name="Ktari A."/>
            <person name="Nouioui I."/>
            <person name="Abebe-Akele F."/>
            <person name="Simpson S."/>
            <person name="Thomas K."/>
            <person name="Gtari M."/>
            <person name="Tisa L.S."/>
            <person name="Hurst S."/>
        </authorList>
    </citation>
    <scope>NUCLEOTIDE SEQUENCE [LARGE SCALE GENOMIC DNA]</scope>
    <source>
        <strain evidence="2">Cc1.17</strain>
    </source>
</reference>
<gene>
    <name evidence="1" type="ORF">CC117_05700</name>
</gene>
<comment type="caution">
    <text evidence="1">The sequence shown here is derived from an EMBL/GenBank/DDBJ whole genome shotgun (WGS) entry which is preliminary data.</text>
</comment>
<accession>A0A1S1QAZ6</accession>
<name>A0A1S1QAZ6_9ACTN</name>
<sequence length="158" mass="17661">MDEHGFREAARALSSLDHLDIRELEVLYKLERTSGLFYFQLADSIRNEEVAEALRRNGRGELGHASRIQQALTIKLGHPYEPSADMEGGYPLGAPPPVDAALLAAIMRGERAGDADYQRWASTEPDPEIARLLQINGREDSEHADRLTRASVLLDVRR</sequence>